<organism evidence="1 2">
    <name type="scientific">Chlorogloeopsis fritschii PCC 6912</name>
    <dbReference type="NCBI Taxonomy" id="211165"/>
    <lineage>
        <taxon>Bacteria</taxon>
        <taxon>Bacillati</taxon>
        <taxon>Cyanobacteriota</taxon>
        <taxon>Cyanophyceae</taxon>
        <taxon>Nostocales</taxon>
        <taxon>Chlorogloeopsidaceae</taxon>
        <taxon>Chlorogloeopsis</taxon>
    </lineage>
</organism>
<dbReference type="OrthoDB" id="9808993at2"/>
<evidence type="ECO:0008006" key="3">
    <source>
        <dbReference type="Google" id="ProtNLM"/>
    </source>
</evidence>
<dbReference type="AlphaFoldDB" id="A0A3S0ZS48"/>
<keyword evidence="2" id="KW-1185">Reference proteome</keyword>
<name>A0A3S0ZS48_CHLFR</name>
<comment type="caution">
    <text evidence="1">The sequence shown here is derived from an EMBL/GenBank/DDBJ whole genome shotgun (WGS) entry which is preliminary data.</text>
</comment>
<dbReference type="RefSeq" id="WP_016875967.1">
    <property type="nucleotide sequence ID" value="NZ_AJLN01000093.1"/>
</dbReference>
<proteinExistence type="predicted"/>
<dbReference type="PIRSF" id="PIRSF035170">
    <property type="entry name" value="HD_phosphohydro"/>
    <property type="match status" value="1"/>
</dbReference>
<dbReference type="Proteomes" id="UP000268857">
    <property type="component" value="Unassembled WGS sequence"/>
</dbReference>
<evidence type="ECO:0000313" key="2">
    <source>
        <dbReference type="Proteomes" id="UP000268857"/>
    </source>
</evidence>
<dbReference type="InterPro" id="IPR009218">
    <property type="entry name" value="HD_phosphohydro"/>
</dbReference>
<dbReference type="PANTHER" id="PTHR21174:SF0">
    <property type="entry name" value="HD PHOSPHOHYDROLASE FAMILY PROTEIN-RELATED"/>
    <property type="match status" value="1"/>
</dbReference>
<gene>
    <name evidence="1" type="ORF">PCC6912_44090</name>
</gene>
<evidence type="ECO:0000313" key="1">
    <source>
        <dbReference type="EMBL" id="RUR76237.1"/>
    </source>
</evidence>
<reference evidence="1 2" key="1">
    <citation type="journal article" date="2019" name="Genome Biol. Evol.">
        <title>Day and night: Metabolic profiles and evolutionary relationships of six axenic non-marine cyanobacteria.</title>
        <authorList>
            <person name="Will S.E."/>
            <person name="Henke P."/>
            <person name="Boedeker C."/>
            <person name="Huang S."/>
            <person name="Brinkmann H."/>
            <person name="Rohde M."/>
            <person name="Jarek M."/>
            <person name="Friedl T."/>
            <person name="Seufert S."/>
            <person name="Schumacher M."/>
            <person name="Overmann J."/>
            <person name="Neumann-Schaal M."/>
            <person name="Petersen J."/>
        </authorList>
    </citation>
    <scope>NUCLEOTIDE SEQUENCE [LARGE SCALE GENOMIC DNA]</scope>
    <source>
        <strain evidence="1 2">PCC 6912</strain>
    </source>
</reference>
<dbReference type="EMBL" id="RSCJ01000021">
    <property type="protein sequence ID" value="RUR76237.1"/>
    <property type="molecule type" value="Genomic_DNA"/>
</dbReference>
<dbReference type="SUPFAM" id="SSF109604">
    <property type="entry name" value="HD-domain/PDEase-like"/>
    <property type="match status" value="1"/>
</dbReference>
<dbReference type="STRING" id="211165.GCA_000317285_03469"/>
<accession>A0A3S0ZS48</accession>
<dbReference type="PANTHER" id="PTHR21174">
    <property type="match status" value="1"/>
</dbReference>
<protein>
    <recommendedName>
        <fullName evidence="3">Metal-dependent HD superfamily phosphohydrolase</fullName>
    </recommendedName>
</protein>
<dbReference type="Gene3D" id="1.10.3210.10">
    <property type="entry name" value="Hypothetical protein af1432"/>
    <property type="match status" value="1"/>
</dbReference>
<sequence>MEPQNQITENLFDNWWHLLQPFGVEQTAAEKAFTQLVTAYSTPGRYYHTLEHIYHVLNTIQTLQNQAQDLPAIQFAAWFHDVIYNPQAQDNEEKSAIYASEILKSLAIPSRITTKVSTLILHTKHHQAASDDFDTQVLLDADLAILGTNPSHYHQYALAIRQEYAWLPDAIYLAARKKVLQQFLQRHRIYFTDLMFANFESSARHNLEAEIQFIEQIS</sequence>